<dbReference type="EMBL" id="OD002994">
    <property type="protein sequence ID" value="CAD7406767.1"/>
    <property type="molecule type" value="Genomic_DNA"/>
</dbReference>
<gene>
    <name evidence="1" type="ORF">TPSB3V08_LOCUS5565</name>
</gene>
<organism evidence="1">
    <name type="scientific">Timema poppense</name>
    <name type="common">Walking stick</name>
    <dbReference type="NCBI Taxonomy" id="170557"/>
    <lineage>
        <taxon>Eukaryota</taxon>
        <taxon>Metazoa</taxon>
        <taxon>Ecdysozoa</taxon>
        <taxon>Arthropoda</taxon>
        <taxon>Hexapoda</taxon>
        <taxon>Insecta</taxon>
        <taxon>Pterygota</taxon>
        <taxon>Neoptera</taxon>
        <taxon>Polyneoptera</taxon>
        <taxon>Phasmatodea</taxon>
        <taxon>Timematodea</taxon>
        <taxon>Timematoidea</taxon>
        <taxon>Timematidae</taxon>
        <taxon>Timema</taxon>
    </lineage>
</organism>
<evidence type="ECO:0000313" key="1">
    <source>
        <dbReference type="EMBL" id="CAD7406767.1"/>
    </source>
</evidence>
<proteinExistence type="predicted"/>
<protein>
    <submittedName>
        <fullName evidence="1">Uncharacterized protein</fullName>
    </submittedName>
</protein>
<accession>A0A7R9H3T3</accession>
<sequence>MYSHDTREKLPFLASLPRTKDSRDETKGNKTGYTHVKIFTKEIGSISMVLAKKEKQEEGIGKREAFNHQLLENNITGDKHKLDFCGKSDRLKLLAKNILAVVKKWRTEVKGSAGAGLGTPTLVNENKSNVIPYRRRAIPPCGPPSLATKPDQQESLTQEPIIIPRHASRAATSRFIVVLATQEIAPRLSFQQIGLGYKRFALVRFVSAIKMSTKHIVSGYQSREADMSQELKEREGEGGYFKMLYTLRYQVTATCGENILQHESLFSTEDAPKHLNSQLRNAGWPCVRDHTQLTTKFHTTKFQTHPWKQQLSCEHYYNACNVFAEQLSSTSVCVLPYKLLAASQCPYLGAKTPMSKLRLALAVS</sequence>
<name>A0A7R9H3T3_TIMPO</name>
<reference evidence="1" key="1">
    <citation type="submission" date="2020-11" db="EMBL/GenBank/DDBJ databases">
        <authorList>
            <person name="Tran Van P."/>
        </authorList>
    </citation>
    <scope>NUCLEOTIDE SEQUENCE</scope>
</reference>
<dbReference type="AlphaFoldDB" id="A0A7R9H3T3"/>